<evidence type="ECO:0000256" key="6">
    <source>
        <dbReference type="ARBA" id="ARBA00022737"/>
    </source>
</evidence>
<comment type="pathway">
    <text evidence="2">Protein modification; protein ubiquitination.</text>
</comment>
<dbReference type="InterPro" id="IPR000569">
    <property type="entry name" value="HECT_dom"/>
</dbReference>
<dbReference type="FunFam" id="3.30.2160.10:FF:000001">
    <property type="entry name" value="E3 ubiquitin-protein ligase NEDD4-like"/>
    <property type="match status" value="1"/>
</dbReference>
<evidence type="ECO:0000256" key="3">
    <source>
        <dbReference type="ARBA" id="ARBA00012485"/>
    </source>
</evidence>
<dbReference type="SUPFAM" id="SSF56204">
    <property type="entry name" value="Hect, E3 ligase catalytic domain"/>
    <property type="match status" value="1"/>
</dbReference>
<dbReference type="Pfam" id="PF00632">
    <property type="entry name" value="HECT"/>
    <property type="match status" value="1"/>
</dbReference>
<dbReference type="PANTHER" id="PTHR11254:SF440">
    <property type="entry name" value="E3 UBIQUITIN-PROTEIN LIGASE NEDD-4"/>
    <property type="match status" value="1"/>
</dbReference>
<comment type="caution">
    <text evidence="10">The sequence shown here is derived from an EMBL/GenBank/DDBJ whole genome shotgun (WGS) entry which is preliminary data.</text>
</comment>
<evidence type="ECO:0000256" key="5">
    <source>
        <dbReference type="ARBA" id="ARBA00022679"/>
    </source>
</evidence>
<name>A0A7J7IX91_BUGNE</name>
<dbReference type="InterPro" id="IPR035983">
    <property type="entry name" value="Hect_E3_ubiquitin_ligase"/>
</dbReference>
<dbReference type="EC" id="2.3.2.26" evidence="3"/>
<dbReference type="InterPro" id="IPR050409">
    <property type="entry name" value="E3_ubiq-protein_ligase"/>
</dbReference>
<dbReference type="GO" id="GO:0006511">
    <property type="term" value="P:ubiquitin-dependent protein catabolic process"/>
    <property type="evidence" value="ECO:0007669"/>
    <property type="project" value="TreeGrafter"/>
</dbReference>
<organism evidence="10 11">
    <name type="scientific">Bugula neritina</name>
    <name type="common">Brown bryozoan</name>
    <name type="synonym">Sertularia neritina</name>
    <dbReference type="NCBI Taxonomy" id="10212"/>
    <lineage>
        <taxon>Eukaryota</taxon>
        <taxon>Metazoa</taxon>
        <taxon>Spiralia</taxon>
        <taxon>Lophotrochozoa</taxon>
        <taxon>Bryozoa</taxon>
        <taxon>Gymnolaemata</taxon>
        <taxon>Cheilostomatida</taxon>
        <taxon>Flustrina</taxon>
        <taxon>Buguloidea</taxon>
        <taxon>Bugulidae</taxon>
        <taxon>Bugula</taxon>
    </lineage>
</organism>
<keyword evidence="11" id="KW-1185">Reference proteome</keyword>
<dbReference type="GO" id="GO:0048814">
    <property type="term" value="P:regulation of dendrite morphogenesis"/>
    <property type="evidence" value="ECO:0007669"/>
    <property type="project" value="TreeGrafter"/>
</dbReference>
<accession>A0A7J7IX91</accession>
<dbReference type="GO" id="GO:0051049">
    <property type="term" value="P:regulation of transport"/>
    <property type="evidence" value="ECO:0007669"/>
    <property type="project" value="UniProtKB-ARBA"/>
</dbReference>
<evidence type="ECO:0000256" key="8">
    <source>
        <dbReference type="PROSITE-ProRule" id="PRU00104"/>
    </source>
</evidence>
<dbReference type="GO" id="GO:0016567">
    <property type="term" value="P:protein ubiquitination"/>
    <property type="evidence" value="ECO:0007669"/>
    <property type="project" value="TreeGrafter"/>
</dbReference>
<evidence type="ECO:0000256" key="2">
    <source>
        <dbReference type="ARBA" id="ARBA00004906"/>
    </source>
</evidence>
<proteinExistence type="predicted"/>
<dbReference type="PANTHER" id="PTHR11254">
    <property type="entry name" value="HECT DOMAIN UBIQUITIN-PROTEIN LIGASE"/>
    <property type="match status" value="1"/>
</dbReference>
<dbReference type="SMART" id="SM00119">
    <property type="entry name" value="HECTc"/>
    <property type="match status" value="1"/>
</dbReference>
<feature type="active site" description="Glycyl thioester intermediate" evidence="8">
    <location>
        <position position="224"/>
    </location>
</feature>
<dbReference type="OrthoDB" id="423283at2759"/>
<evidence type="ECO:0000313" key="11">
    <source>
        <dbReference type="Proteomes" id="UP000593567"/>
    </source>
</evidence>
<dbReference type="FunFam" id="3.30.2410.10:FF:000001">
    <property type="entry name" value="E3 ubiquitin-protein ligase NEDD4-like"/>
    <property type="match status" value="1"/>
</dbReference>
<evidence type="ECO:0000313" key="10">
    <source>
        <dbReference type="EMBL" id="KAF6018041.1"/>
    </source>
</evidence>
<dbReference type="GO" id="GO:0005737">
    <property type="term" value="C:cytoplasm"/>
    <property type="evidence" value="ECO:0007669"/>
    <property type="project" value="TreeGrafter"/>
</dbReference>
<keyword evidence="5" id="KW-0808">Transferase</keyword>
<dbReference type="Gene3D" id="3.30.2410.10">
    <property type="entry name" value="Hect, E3 ligase catalytic domain"/>
    <property type="match status" value="1"/>
</dbReference>
<dbReference type="FunFam" id="3.90.1750.10:FF:000026">
    <property type="entry name" value="E3 ubiquitin-protein ligase HACE1"/>
    <property type="match status" value="1"/>
</dbReference>
<dbReference type="Gene3D" id="3.30.2160.10">
    <property type="entry name" value="Hect, E3 ligase catalytic domain"/>
    <property type="match status" value="1"/>
</dbReference>
<keyword evidence="7 8" id="KW-0833">Ubl conjugation pathway</keyword>
<feature type="domain" description="HECT" evidence="9">
    <location>
        <begin position="1"/>
        <end position="256"/>
    </location>
</feature>
<gene>
    <name evidence="10" type="ORF">EB796_023654</name>
</gene>
<protein>
    <recommendedName>
        <fullName evidence="3">HECT-type E3 ubiquitin transferase</fullName>
        <ecNumber evidence="3">2.3.2.26</ecNumber>
    </recommendedName>
</protein>
<dbReference type="Gene3D" id="3.90.1750.10">
    <property type="entry name" value="Hect, E3 ligase catalytic domains"/>
    <property type="match status" value="1"/>
</dbReference>
<reference evidence="10" key="1">
    <citation type="submission" date="2020-06" db="EMBL/GenBank/DDBJ databases">
        <title>Draft genome of Bugula neritina, a colonial animal packing powerful symbionts and potential medicines.</title>
        <authorList>
            <person name="Rayko M."/>
        </authorList>
    </citation>
    <scope>NUCLEOTIDE SEQUENCE [LARGE SCALE GENOMIC DNA]</scope>
    <source>
        <strain evidence="10">Kwan_BN1</strain>
    </source>
</reference>
<evidence type="ECO:0000256" key="4">
    <source>
        <dbReference type="ARBA" id="ARBA00022553"/>
    </source>
</evidence>
<dbReference type="GO" id="GO:0061630">
    <property type="term" value="F:ubiquitin protein ligase activity"/>
    <property type="evidence" value="ECO:0007669"/>
    <property type="project" value="UniProtKB-EC"/>
</dbReference>
<dbReference type="PROSITE" id="PS50237">
    <property type="entry name" value="HECT"/>
    <property type="match status" value="1"/>
</dbReference>
<evidence type="ECO:0000259" key="9">
    <source>
        <dbReference type="PROSITE" id="PS50237"/>
    </source>
</evidence>
<keyword evidence="6" id="KW-0677">Repeat</keyword>
<sequence length="257" mass="29653">MAAFHGRLLDGFFIRPFYKMMLDKEIGLQDMQSVDLEYYNSLNWIIHNSVEGLDLTFSVNEEVLGQTVEHDLKRNGASIPVTDSNKREYVSLVIKHRFCGRIESQMKAFNEGFNELVPAQLIKIFDENELEMLLCGIQDIDVKDWQTHTNYKGDYSPNHPTIVNFWKAIYLMSNESRGRLLQFVTGTSRVPMNGFKEMYGSNGKQLFTIENWGTVDKYPRAHTCFNRLDLPPYSSYDVLTDRLTKAVESCEGFEGVD</sequence>
<evidence type="ECO:0000256" key="1">
    <source>
        <dbReference type="ARBA" id="ARBA00000885"/>
    </source>
</evidence>
<dbReference type="CDD" id="cd00078">
    <property type="entry name" value="HECTc"/>
    <property type="match status" value="1"/>
</dbReference>
<comment type="catalytic activity">
    <reaction evidence="1">
        <text>S-ubiquitinyl-[E2 ubiquitin-conjugating enzyme]-L-cysteine + [acceptor protein]-L-lysine = [E2 ubiquitin-conjugating enzyme]-L-cysteine + N(6)-ubiquitinyl-[acceptor protein]-L-lysine.</text>
        <dbReference type="EC" id="2.3.2.26"/>
    </reaction>
</comment>
<keyword evidence="4" id="KW-0597">Phosphoprotein</keyword>
<dbReference type="EMBL" id="VXIV02003345">
    <property type="protein sequence ID" value="KAF6018041.1"/>
    <property type="molecule type" value="Genomic_DNA"/>
</dbReference>
<dbReference type="Proteomes" id="UP000593567">
    <property type="component" value="Unassembled WGS sequence"/>
</dbReference>
<evidence type="ECO:0000256" key="7">
    <source>
        <dbReference type="ARBA" id="ARBA00022786"/>
    </source>
</evidence>
<dbReference type="AlphaFoldDB" id="A0A7J7IX91"/>